<accession>A0A221W7Y5</accession>
<gene>
    <name evidence="1" type="ORF">AHOG_22345</name>
</gene>
<dbReference type="EMBL" id="CP022521">
    <property type="protein sequence ID" value="ASO22082.1"/>
    <property type="molecule type" value="Genomic_DNA"/>
</dbReference>
<organism evidence="1 2">
    <name type="scientific">Actinoalloteichus hoggarensis</name>
    <dbReference type="NCBI Taxonomy" id="1470176"/>
    <lineage>
        <taxon>Bacteria</taxon>
        <taxon>Bacillati</taxon>
        <taxon>Actinomycetota</taxon>
        <taxon>Actinomycetes</taxon>
        <taxon>Pseudonocardiales</taxon>
        <taxon>Pseudonocardiaceae</taxon>
        <taxon>Actinoalloteichus</taxon>
    </lineage>
</organism>
<dbReference type="Proteomes" id="UP000204221">
    <property type="component" value="Chromosome"/>
</dbReference>
<sequence>MKELIRRLRLWVVGSPKLPASFTGTLETDERVLAVATTKGGGAVVATRFGLWLPEVSGSRRVGWHLISKAAWKDGGLTVVEAESAGMAGEAELLTDLPPRRYALAETGRVPEAVLKRVNASITSRHHRELPGGGAWFVQRRVPGRDGVLLQVRMDPGTDRAVVVDIASEVAAKLAQARPAPE</sequence>
<evidence type="ECO:0000313" key="1">
    <source>
        <dbReference type="EMBL" id="ASO22082.1"/>
    </source>
</evidence>
<protein>
    <submittedName>
        <fullName evidence="1">Uncharacterized protein</fullName>
    </submittedName>
</protein>
<proteinExistence type="predicted"/>
<dbReference type="RefSeq" id="WP_245856389.1">
    <property type="nucleotide sequence ID" value="NZ_CP022521.1"/>
</dbReference>
<evidence type="ECO:0000313" key="2">
    <source>
        <dbReference type="Proteomes" id="UP000204221"/>
    </source>
</evidence>
<reference evidence="1 2" key="1">
    <citation type="submission" date="2017-07" db="EMBL/GenBank/DDBJ databases">
        <title>Complete genome sequence of Actinoalloteichus hoggarensis DSM 45943, type strain of Actinoalloteichus hoggarensis.</title>
        <authorList>
            <person name="Ruckert C."/>
            <person name="Nouioui I."/>
            <person name="Willmese J."/>
            <person name="van Wezel G."/>
            <person name="Klenk H.-P."/>
            <person name="Kalinowski J."/>
            <person name="Zotchev S.B."/>
        </authorList>
    </citation>
    <scope>NUCLEOTIDE SEQUENCE [LARGE SCALE GENOMIC DNA]</scope>
    <source>
        <strain evidence="1 2">DSM 45943</strain>
    </source>
</reference>
<keyword evidence="2" id="KW-1185">Reference proteome</keyword>
<dbReference type="KEGG" id="ahg:AHOG_22345"/>
<name>A0A221W7Y5_9PSEU</name>
<dbReference type="AlphaFoldDB" id="A0A221W7Y5"/>